<dbReference type="Gene3D" id="2.110.10.10">
    <property type="entry name" value="Hemopexin-like domain"/>
    <property type="match status" value="3"/>
</dbReference>
<dbReference type="EMBL" id="JACJTE010000029">
    <property type="protein sequence ID" value="MBD2563350.1"/>
    <property type="molecule type" value="Genomic_DNA"/>
</dbReference>
<accession>A0ABR8F3B1</accession>
<evidence type="ECO:0008006" key="3">
    <source>
        <dbReference type="Google" id="ProtNLM"/>
    </source>
</evidence>
<comment type="caution">
    <text evidence="1">The sequence shown here is derived from an EMBL/GenBank/DDBJ whole genome shotgun (WGS) entry which is preliminary data.</text>
</comment>
<evidence type="ECO:0000313" key="1">
    <source>
        <dbReference type="EMBL" id="MBD2563350.1"/>
    </source>
</evidence>
<dbReference type="PANTHER" id="PTHR10201:SF294">
    <property type="entry name" value="MATRIX METALLOPROTEINASE 16"/>
    <property type="match status" value="1"/>
</dbReference>
<evidence type="ECO:0000313" key="2">
    <source>
        <dbReference type="Proteomes" id="UP000604661"/>
    </source>
</evidence>
<gene>
    <name evidence="1" type="ORF">H6G95_22595</name>
</gene>
<reference evidence="1 2" key="1">
    <citation type="journal article" date="2020" name="ISME J.">
        <title>Comparative genomics reveals insights into cyanobacterial evolution and habitat adaptation.</title>
        <authorList>
            <person name="Chen M.Y."/>
            <person name="Teng W.K."/>
            <person name="Zhao L."/>
            <person name="Hu C.X."/>
            <person name="Zhou Y.K."/>
            <person name="Han B.P."/>
            <person name="Song L.R."/>
            <person name="Shu W.S."/>
        </authorList>
    </citation>
    <scope>NUCLEOTIDE SEQUENCE [LARGE SCALE GENOMIC DNA]</scope>
    <source>
        <strain evidence="1 2">FACHB-391</strain>
    </source>
</reference>
<dbReference type="Pfam" id="PF00045">
    <property type="entry name" value="Hemopexin"/>
    <property type="match status" value="4"/>
</dbReference>
<dbReference type="InterPro" id="IPR036375">
    <property type="entry name" value="Hemopexin-like_dom_sf"/>
</dbReference>
<dbReference type="Proteomes" id="UP000604661">
    <property type="component" value="Unassembled WGS sequence"/>
</dbReference>
<dbReference type="SUPFAM" id="SSF50923">
    <property type="entry name" value="Hemopexin-like domain"/>
    <property type="match status" value="2"/>
</dbReference>
<sequence length="353" mass="40051">MGHELLGVKYEYKHFLTSTCTESHSKYLCLSTDDAYVAYFTMEIFDTDRCSFKFYDGPYKDQWLTYDGGYLYVKSDYSYLAGNFSDNGSTVKLWTNQNGTKYWFKKGNKYKNDACDNFFYIVTTTNESEALTFNITDISSSLLDPRDRPVSNALKKAYFFKGGQYIQFDIAADRADEGYPKPIKDNWPGLDAFADEFDAALHWDNEKIYVFKGSEYIRYDAPTAQIDSGYPKPIKGNWAGMDGFDKDIDAAVNLDKGKVYFFKGSNYARYEIAAERATGDSYHIASYWPGVHFSNIDAALNLGNGKVYLFKGSEFIRYDIAADKADEGYPKPIKGNWTGLDAFADGIDAATVF</sequence>
<dbReference type="SMART" id="SM00120">
    <property type="entry name" value="HX"/>
    <property type="match status" value="4"/>
</dbReference>
<dbReference type="InterPro" id="IPR018487">
    <property type="entry name" value="Hemopexin-like_repeat"/>
</dbReference>
<name>A0ABR8F3B1_NOSLI</name>
<dbReference type="RefSeq" id="WP_190896194.1">
    <property type="nucleotide sequence ID" value="NZ_JACJTE010000029.1"/>
</dbReference>
<keyword evidence="2" id="KW-1185">Reference proteome</keyword>
<organism evidence="1 2">
    <name type="scientific">Nostoc linckia FACHB-391</name>
    <dbReference type="NCBI Taxonomy" id="2692906"/>
    <lineage>
        <taxon>Bacteria</taxon>
        <taxon>Bacillati</taxon>
        <taxon>Cyanobacteriota</taxon>
        <taxon>Cyanophyceae</taxon>
        <taxon>Nostocales</taxon>
        <taxon>Nostocaceae</taxon>
        <taxon>Nostoc</taxon>
    </lineage>
</organism>
<dbReference type="PROSITE" id="PS51642">
    <property type="entry name" value="HEMOPEXIN_2"/>
    <property type="match status" value="4"/>
</dbReference>
<protein>
    <recommendedName>
        <fullName evidence="3">Hemopexin</fullName>
    </recommendedName>
</protein>
<dbReference type="PANTHER" id="PTHR10201">
    <property type="entry name" value="MATRIX METALLOPROTEINASE"/>
    <property type="match status" value="1"/>
</dbReference>
<proteinExistence type="predicted"/>